<name>A0ABN0E8G9_9FLAO</name>
<gene>
    <name evidence="1" type="ORF">HMPREF9712_02083</name>
</gene>
<dbReference type="EMBL" id="AGEC02000012">
    <property type="protein sequence ID" value="EHO08421.1"/>
    <property type="molecule type" value="Genomic_DNA"/>
</dbReference>
<sequence>MNVADGKKYKTDMFAYQGIIDSDKTFPGTKANRFIYIRPLYHE</sequence>
<reference evidence="1" key="1">
    <citation type="submission" date="2012-07" db="EMBL/GenBank/DDBJ databases">
        <title>The Genome Sequence of Myroides odoratimimus CCUG 10230.</title>
        <authorList>
            <consortium name="The Broad Institute Genome Sequencing Platform"/>
            <person name="Earl A."/>
            <person name="Ward D."/>
            <person name="Feldgarden M."/>
            <person name="Gevers D."/>
            <person name="Huys G."/>
            <person name="Walker B."/>
            <person name="Young S.K."/>
            <person name="Zeng Q."/>
            <person name="Gargeya S."/>
            <person name="Fitzgerald M."/>
            <person name="Haas B."/>
            <person name="Abouelleil A."/>
            <person name="Alvarado L."/>
            <person name="Arachchi H.M."/>
            <person name="Berlin A.M."/>
            <person name="Chapman S.B."/>
            <person name="Goldberg J."/>
            <person name="Griggs A."/>
            <person name="Gujja S."/>
            <person name="Hansen M."/>
            <person name="Howarth C."/>
            <person name="Imamovic A."/>
            <person name="Larimer J."/>
            <person name="McCowen C."/>
            <person name="Montmayeur A."/>
            <person name="Murphy C."/>
            <person name="Neiman D."/>
            <person name="Pearson M."/>
            <person name="Priest M."/>
            <person name="Roberts A."/>
            <person name="Saif S."/>
            <person name="Shea T."/>
            <person name="Sisk P."/>
            <person name="Sykes S."/>
            <person name="Wortman J."/>
            <person name="Nusbaum C."/>
            <person name="Birren B."/>
        </authorList>
    </citation>
    <scope>NUCLEOTIDE SEQUENCE [LARGE SCALE GENOMIC DNA]</scope>
    <source>
        <strain evidence="1">CCUG 10230</strain>
    </source>
</reference>
<keyword evidence="2" id="KW-1185">Reference proteome</keyword>
<accession>A0ABN0E8G9</accession>
<evidence type="ECO:0000313" key="2">
    <source>
        <dbReference type="Proteomes" id="UP000005402"/>
    </source>
</evidence>
<proteinExistence type="predicted"/>
<organism evidence="1 2">
    <name type="scientific">Myroides odoratimimus CCUG 10230</name>
    <dbReference type="NCBI Taxonomy" id="883150"/>
    <lineage>
        <taxon>Bacteria</taxon>
        <taxon>Pseudomonadati</taxon>
        <taxon>Bacteroidota</taxon>
        <taxon>Flavobacteriia</taxon>
        <taxon>Flavobacteriales</taxon>
        <taxon>Flavobacteriaceae</taxon>
        <taxon>Myroides</taxon>
    </lineage>
</organism>
<dbReference type="Proteomes" id="UP000005402">
    <property type="component" value="Unassembled WGS sequence"/>
</dbReference>
<comment type="caution">
    <text evidence="1">The sequence shown here is derived from an EMBL/GenBank/DDBJ whole genome shotgun (WGS) entry which is preliminary data.</text>
</comment>
<dbReference type="RefSeq" id="WP_006258896.1">
    <property type="nucleotide sequence ID" value="NZ_KE161015.1"/>
</dbReference>
<evidence type="ECO:0000313" key="1">
    <source>
        <dbReference type="EMBL" id="EHO08421.1"/>
    </source>
</evidence>
<protein>
    <submittedName>
        <fullName evidence="1">Uncharacterized protein</fullName>
    </submittedName>
</protein>